<dbReference type="Proteomes" id="UP000323454">
    <property type="component" value="Unassembled WGS sequence"/>
</dbReference>
<dbReference type="AlphaFoldDB" id="A0A5B2XPR8"/>
<gene>
    <name evidence="2" type="ORF">F0L68_07240</name>
</gene>
<evidence type="ECO:0000313" key="2">
    <source>
        <dbReference type="EMBL" id="KAA2264862.1"/>
    </source>
</evidence>
<dbReference type="InterPro" id="IPR027417">
    <property type="entry name" value="P-loop_NTPase"/>
</dbReference>
<organism evidence="2 3">
    <name type="scientific">Solihabitans fulvus</name>
    <dbReference type="NCBI Taxonomy" id="1892852"/>
    <lineage>
        <taxon>Bacteria</taxon>
        <taxon>Bacillati</taxon>
        <taxon>Actinomycetota</taxon>
        <taxon>Actinomycetes</taxon>
        <taxon>Pseudonocardiales</taxon>
        <taxon>Pseudonocardiaceae</taxon>
        <taxon>Solihabitans</taxon>
    </lineage>
</organism>
<keyword evidence="1" id="KW-1133">Transmembrane helix</keyword>
<dbReference type="OrthoDB" id="5150226at2"/>
<comment type="caution">
    <text evidence="2">The sequence shown here is derived from an EMBL/GenBank/DDBJ whole genome shotgun (WGS) entry which is preliminary data.</text>
</comment>
<sequence>MESSAIDLAEELIRDALPSVVARALAAPEIVSGVEQAGLDPDALRRQVLAATDEVVRPASRALETFRQAALAEQQWRGAAEPTEHSSRPGLRPLGLTQARAEWEHIVHEDGVLPMLRRIINEALEPLQWTTLTVESAPGLVTLRDSSCIVDTSSTKRFRAVVNQLPSGAIGLAGPRGAGKTTLIEQHLGQTGRPLTMFVSAPVQYEPREFVLHLYATLCRAVLARYGEEPHVRTSSEARHNRWINTRLLLTALTMSVAAVVCVILVVGWTPLLHDPKAFGAHVRNGSLLPSGLLVLMVMAIVATVGVRRSQDWQSRVFGRPTAALVETAGQRLRQIRFLQTNTVGWSGKLALPMKMEAGWTRSTQQAERPRTHPEIVTELCEFLAEVVAVNHGNPSVIVAIDELDKIESAEQAQCFVNEIKSVFGARRTQFLVSVSEDALASFERRGLAVRDAFDSAFDEIVRIDHLTLADSYLLLRGRVLGVPEPFLCLAHCMSGGLARDVLRVTRSMVALVEAEAEADTDANADPSLDAVCRALVREDVQRKSHAFQLAVGGLTTTEDTTDFLRALRSLRADAALLCAALPALNPRGQVGGEPFDRLRRQSAAHAYHCATLLEVFDRSLDKDRTARGRDDPADPGSFDALAGARQAIAVHPRLAWVMLDDFRKAWGLPAVSI</sequence>
<evidence type="ECO:0000313" key="3">
    <source>
        <dbReference type="Proteomes" id="UP000323454"/>
    </source>
</evidence>
<dbReference type="RefSeq" id="WP_149848659.1">
    <property type="nucleotide sequence ID" value="NZ_VUOB01000010.1"/>
</dbReference>
<keyword evidence="1" id="KW-0812">Transmembrane</keyword>
<keyword evidence="3" id="KW-1185">Reference proteome</keyword>
<feature type="transmembrane region" description="Helical" evidence="1">
    <location>
        <begin position="248"/>
        <end position="269"/>
    </location>
</feature>
<protein>
    <recommendedName>
        <fullName evidence="4">KAP NTPase domain-containing protein</fullName>
    </recommendedName>
</protein>
<keyword evidence="1" id="KW-0472">Membrane</keyword>
<evidence type="ECO:0008006" key="4">
    <source>
        <dbReference type="Google" id="ProtNLM"/>
    </source>
</evidence>
<accession>A0A5B2XPR8</accession>
<reference evidence="2 3" key="1">
    <citation type="submission" date="2019-09" db="EMBL/GenBank/DDBJ databases">
        <title>Goodfellowia gen. nov., a new genus of the Pseudonocardineae related to Actinoalloteichus, containing Goodfellowia coeruleoviolacea gen. nov., comb. nov. gen. nov., comb. nov.</title>
        <authorList>
            <person name="Labeda D."/>
        </authorList>
    </citation>
    <scope>NUCLEOTIDE SEQUENCE [LARGE SCALE GENOMIC DNA]</scope>
    <source>
        <strain evidence="2 3">AN110305</strain>
    </source>
</reference>
<name>A0A5B2XPR8_9PSEU</name>
<dbReference type="SUPFAM" id="SSF52540">
    <property type="entry name" value="P-loop containing nucleoside triphosphate hydrolases"/>
    <property type="match status" value="1"/>
</dbReference>
<feature type="transmembrane region" description="Helical" evidence="1">
    <location>
        <begin position="289"/>
        <end position="307"/>
    </location>
</feature>
<reference evidence="2 3" key="2">
    <citation type="submission" date="2019-09" db="EMBL/GenBank/DDBJ databases">
        <authorList>
            <person name="Jin C."/>
        </authorList>
    </citation>
    <scope>NUCLEOTIDE SEQUENCE [LARGE SCALE GENOMIC DNA]</scope>
    <source>
        <strain evidence="2 3">AN110305</strain>
    </source>
</reference>
<evidence type="ECO:0000256" key="1">
    <source>
        <dbReference type="SAM" id="Phobius"/>
    </source>
</evidence>
<proteinExistence type="predicted"/>
<dbReference type="EMBL" id="VUOB01000010">
    <property type="protein sequence ID" value="KAA2264862.1"/>
    <property type="molecule type" value="Genomic_DNA"/>
</dbReference>